<dbReference type="AlphaFoldDB" id="A0A9Q0L2Y9"/>
<organism evidence="1 2">
    <name type="scientific">Protea cynaroides</name>
    <dbReference type="NCBI Taxonomy" id="273540"/>
    <lineage>
        <taxon>Eukaryota</taxon>
        <taxon>Viridiplantae</taxon>
        <taxon>Streptophyta</taxon>
        <taxon>Embryophyta</taxon>
        <taxon>Tracheophyta</taxon>
        <taxon>Spermatophyta</taxon>
        <taxon>Magnoliopsida</taxon>
        <taxon>Proteales</taxon>
        <taxon>Proteaceae</taxon>
        <taxon>Protea</taxon>
    </lineage>
</organism>
<dbReference type="EMBL" id="JAMYWD010000001">
    <property type="protein sequence ID" value="KAJ4981350.1"/>
    <property type="molecule type" value="Genomic_DNA"/>
</dbReference>
<keyword evidence="2" id="KW-1185">Reference proteome</keyword>
<gene>
    <name evidence="1" type="ORF">NE237_032187</name>
</gene>
<evidence type="ECO:0000313" key="2">
    <source>
        <dbReference type="Proteomes" id="UP001141806"/>
    </source>
</evidence>
<name>A0A9Q0L2Y9_9MAGN</name>
<sequence length="117" mass="13607">MRSGSLSGISSAKKTVQLVIVLGREDLWKKRLDLVLEFGRLKTMQLWIIFQWWRSEVNLSSTIGSESKCEASSGRGEFYNGEFWFFCSPRLQPYPLQNLHPLCYYCCQVQSSKSNYH</sequence>
<accession>A0A9Q0L2Y9</accession>
<evidence type="ECO:0000313" key="1">
    <source>
        <dbReference type="EMBL" id="KAJ4981350.1"/>
    </source>
</evidence>
<proteinExistence type="predicted"/>
<dbReference type="Proteomes" id="UP001141806">
    <property type="component" value="Unassembled WGS sequence"/>
</dbReference>
<comment type="caution">
    <text evidence="1">The sequence shown here is derived from an EMBL/GenBank/DDBJ whole genome shotgun (WGS) entry which is preliminary data.</text>
</comment>
<reference evidence="1" key="1">
    <citation type="journal article" date="2023" name="Plant J.">
        <title>The genome of the king protea, Protea cynaroides.</title>
        <authorList>
            <person name="Chang J."/>
            <person name="Duong T.A."/>
            <person name="Schoeman C."/>
            <person name="Ma X."/>
            <person name="Roodt D."/>
            <person name="Barker N."/>
            <person name="Li Z."/>
            <person name="Van de Peer Y."/>
            <person name="Mizrachi E."/>
        </authorList>
    </citation>
    <scope>NUCLEOTIDE SEQUENCE</scope>
    <source>
        <tissue evidence="1">Young leaves</tissue>
    </source>
</reference>
<protein>
    <submittedName>
        <fullName evidence="1">Uncharacterized protein</fullName>
    </submittedName>
</protein>